<dbReference type="PANTHER" id="PTHR23080:SF133">
    <property type="entry name" value="SI:CH211-262I1.5-RELATED"/>
    <property type="match status" value="1"/>
</dbReference>
<dbReference type="EMBL" id="BMAV01015482">
    <property type="protein sequence ID" value="GFY65007.1"/>
    <property type="molecule type" value="Genomic_DNA"/>
</dbReference>
<dbReference type="AlphaFoldDB" id="A0A8X6Y3X2"/>
<evidence type="ECO:0000313" key="4">
    <source>
        <dbReference type="EMBL" id="GFY65007.1"/>
    </source>
</evidence>
<evidence type="ECO:0000259" key="3">
    <source>
        <dbReference type="Pfam" id="PF13359"/>
    </source>
</evidence>
<accession>A0A8X6Y3X2</accession>
<comment type="caution">
    <text evidence="4">The sequence shown here is derived from an EMBL/GenBank/DDBJ whole genome shotgun (WGS) entry which is preliminary data.</text>
</comment>
<dbReference type="Pfam" id="PF13359">
    <property type="entry name" value="DDE_Tnp_4"/>
    <property type="match status" value="1"/>
</dbReference>
<dbReference type="Proteomes" id="UP000886998">
    <property type="component" value="Unassembled WGS sequence"/>
</dbReference>
<dbReference type="GO" id="GO:0046872">
    <property type="term" value="F:metal ion binding"/>
    <property type="evidence" value="ECO:0007669"/>
    <property type="project" value="UniProtKB-KW"/>
</dbReference>
<reference evidence="4" key="1">
    <citation type="submission" date="2020-08" db="EMBL/GenBank/DDBJ databases">
        <title>Multicomponent nature underlies the extraordinary mechanical properties of spider dragline silk.</title>
        <authorList>
            <person name="Kono N."/>
            <person name="Nakamura H."/>
            <person name="Mori M."/>
            <person name="Yoshida Y."/>
            <person name="Ohtoshi R."/>
            <person name="Malay A.D."/>
            <person name="Moran D.A.P."/>
            <person name="Tomita M."/>
            <person name="Numata K."/>
            <person name="Arakawa K."/>
        </authorList>
    </citation>
    <scope>NUCLEOTIDE SEQUENCE</scope>
</reference>
<evidence type="ECO:0000313" key="5">
    <source>
        <dbReference type="Proteomes" id="UP000886998"/>
    </source>
</evidence>
<name>A0A8X6Y3X2_9ARAC</name>
<evidence type="ECO:0000256" key="1">
    <source>
        <dbReference type="ARBA" id="ARBA00001968"/>
    </source>
</evidence>
<keyword evidence="2" id="KW-0479">Metal-binding</keyword>
<comment type="cofactor">
    <cofactor evidence="1">
        <name>a divalent metal cation</name>
        <dbReference type="ChEBI" id="CHEBI:60240"/>
    </cofactor>
</comment>
<evidence type="ECO:0000256" key="2">
    <source>
        <dbReference type="ARBA" id="ARBA00022723"/>
    </source>
</evidence>
<gene>
    <name evidence="4" type="primary">AVEN_222197_1</name>
    <name evidence="4" type="ORF">TNIN_283531</name>
</gene>
<dbReference type="InterPro" id="IPR027806">
    <property type="entry name" value="HARBI1_dom"/>
</dbReference>
<protein>
    <submittedName>
        <fullName evidence="4">DDE Tnp4 domain-containing protein</fullName>
    </submittedName>
</protein>
<keyword evidence="5" id="KW-1185">Reference proteome</keyword>
<sequence>MPLGAICFVSHLHCGRISEKELFLRSKPMDLLEPNDVVMADKGFLIEEELDKIGCKLKSYLFLKDKILFHASEIVSNCKLSNKRVMWKELFQESNNINILEVLFHIKIYTMLTVYLL</sequence>
<organism evidence="4 5">
    <name type="scientific">Trichonephila inaurata madagascariensis</name>
    <dbReference type="NCBI Taxonomy" id="2747483"/>
    <lineage>
        <taxon>Eukaryota</taxon>
        <taxon>Metazoa</taxon>
        <taxon>Ecdysozoa</taxon>
        <taxon>Arthropoda</taxon>
        <taxon>Chelicerata</taxon>
        <taxon>Arachnida</taxon>
        <taxon>Araneae</taxon>
        <taxon>Araneomorphae</taxon>
        <taxon>Entelegynae</taxon>
        <taxon>Araneoidea</taxon>
        <taxon>Nephilidae</taxon>
        <taxon>Trichonephila</taxon>
        <taxon>Trichonephila inaurata</taxon>
    </lineage>
</organism>
<dbReference type="OrthoDB" id="6489029at2759"/>
<feature type="domain" description="DDE Tnp4" evidence="3">
    <location>
        <begin position="2"/>
        <end position="94"/>
    </location>
</feature>
<proteinExistence type="predicted"/>
<dbReference type="PANTHER" id="PTHR23080">
    <property type="entry name" value="THAP DOMAIN PROTEIN"/>
    <property type="match status" value="1"/>
</dbReference>